<organism evidence="7 8">
    <name type="scientific">Pseudodonghicola flavimaris</name>
    <dbReference type="NCBI Taxonomy" id="3050036"/>
    <lineage>
        <taxon>Bacteria</taxon>
        <taxon>Pseudomonadati</taxon>
        <taxon>Pseudomonadota</taxon>
        <taxon>Alphaproteobacteria</taxon>
        <taxon>Rhodobacterales</taxon>
        <taxon>Paracoccaceae</taxon>
        <taxon>Pseudodonghicola</taxon>
    </lineage>
</organism>
<keyword evidence="5 6" id="KW-0472">Membrane</keyword>
<dbReference type="InterPro" id="IPR001851">
    <property type="entry name" value="ABC_transp_permease"/>
</dbReference>
<keyword evidence="4 6" id="KW-1133">Transmembrane helix</keyword>
<comment type="subcellular location">
    <subcellularLocation>
        <location evidence="1">Cell membrane</location>
        <topology evidence="1">Multi-pass membrane protein</topology>
    </subcellularLocation>
</comment>
<evidence type="ECO:0000313" key="7">
    <source>
        <dbReference type="EMBL" id="MDK3019754.1"/>
    </source>
</evidence>
<keyword evidence="3 6" id="KW-0812">Transmembrane</keyword>
<evidence type="ECO:0000256" key="5">
    <source>
        <dbReference type="ARBA" id="ARBA00023136"/>
    </source>
</evidence>
<evidence type="ECO:0000256" key="4">
    <source>
        <dbReference type="ARBA" id="ARBA00022989"/>
    </source>
</evidence>
<dbReference type="CDD" id="cd06581">
    <property type="entry name" value="TM_PBP1_LivM_like"/>
    <property type="match status" value="1"/>
</dbReference>
<dbReference type="EMBL" id="JASNJD010000018">
    <property type="protein sequence ID" value="MDK3019754.1"/>
    <property type="molecule type" value="Genomic_DNA"/>
</dbReference>
<keyword evidence="2" id="KW-1003">Cell membrane</keyword>
<evidence type="ECO:0000313" key="8">
    <source>
        <dbReference type="Proteomes" id="UP001243757"/>
    </source>
</evidence>
<gene>
    <name evidence="7" type="ORF">QO033_18900</name>
</gene>
<dbReference type="Proteomes" id="UP001243757">
    <property type="component" value="Unassembled WGS sequence"/>
</dbReference>
<feature type="transmembrane region" description="Helical" evidence="6">
    <location>
        <begin position="282"/>
        <end position="300"/>
    </location>
</feature>
<dbReference type="RefSeq" id="WP_284482527.1">
    <property type="nucleotide sequence ID" value="NZ_JASNJD010000018.1"/>
</dbReference>
<dbReference type="PANTHER" id="PTHR30482">
    <property type="entry name" value="HIGH-AFFINITY BRANCHED-CHAIN AMINO ACID TRANSPORT SYSTEM PERMEASE"/>
    <property type="match status" value="1"/>
</dbReference>
<comment type="caution">
    <text evidence="7">The sequence shown here is derived from an EMBL/GenBank/DDBJ whole genome shotgun (WGS) entry which is preliminary data.</text>
</comment>
<feature type="transmembrane region" description="Helical" evidence="6">
    <location>
        <begin position="88"/>
        <end position="106"/>
    </location>
</feature>
<feature type="transmembrane region" description="Helical" evidence="6">
    <location>
        <begin position="246"/>
        <end position="275"/>
    </location>
</feature>
<feature type="transmembrane region" description="Helical" evidence="6">
    <location>
        <begin position="111"/>
        <end position="129"/>
    </location>
</feature>
<sequence>MKRSPLFLALAALAVSVIVVAPLPFVVGNGTMRYMTDLFIMIAVAQLWNLLAGFGGVVSIGQHAFIGAGAYSFFGFTTLLGLHPFTAMALTVPFGALLSLPVFTILSRMRVAYFAIGSWVLAEVFLLTAGKLPGFGGGSGLSLRPQIVKAFGARTGARIENIYWLSFAILVLIVLMIILVMHSRKGYALRAMRDNENAAMALGVNPNAIKMMLFVVSGGLLSLLGALNTLQKLRVNPAGSFSLIDWTVFIIFIVVIGGMGRIIGPIIGAVLFVLLRENLANYGPVYMIVLGAAAIAMMLYEPGGLAALPARWRKRRSA</sequence>
<evidence type="ECO:0000256" key="1">
    <source>
        <dbReference type="ARBA" id="ARBA00004651"/>
    </source>
</evidence>
<feature type="transmembrane region" description="Helical" evidence="6">
    <location>
        <begin position="162"/>
        <end position="181"/>
    </location>
</feature>
<evidence type="ECO:0000256" key="3">
    <source>
        <dbReference type="ARBA" id="ARBA00022692"/>
    </source>
</evidence>
<feature type="transmembrane region" description="Helical" evidence="6">
    <location>
        <begin position="202"/>
        <end position="226"/>
    </location>
</feature>
<evidence type="ECO:0000256" key="6">
    <source>
        <dbReference type="SAM" id="Phobius"/>
    </source>
</evidence>
<protein>
    <submittedName>
        <fullName evidence="7">Branched-chain amino acid ABC transporter permease</fullName>
    </submittedName>
</protein>
<dbReference type="PANTHER" id="PTHR30482:SF17">
    <property type="entry name" value="ABC TRANSPORTER ATP-BINDING PROTEIN"/>
    <property type="match status" value="1"/>
</dbReference>
<dbReference type="InterPro" id="IPR043428">
    <property type="entry name" value="LivM-like"/>
</dbReference>
<evidence type="ECO:0000256" key="2">
    <source>
        <dbReference type="ARBA" id="ARBA00022475"/>
    </source>
</evidence>
<proteinExistence type="predicted"/>
<keyword evidence="8" id="KW-1185">Reference proteome</keyword>
<accession>A0ABT7F5S2</accession>
<name>A0ABT7F5S2_9RHOB</name>
<dbReference type="Pfam" id="PF02653">
    <property type="entry name" value="BPD_transp_2"/>
    <property type="match status" value="1"/>
</dbReference>
<reference evidence="7 8" key="1">
    <citation type="submission" date="2023-05" db="EMBL/GenBank/DDBJ databases">
        <title>Pseudodonghicola sp. nov.</title>
        <authorList>
            <person name="Huang J."/>
        </authorList>
    </citation>
    <scope>NUCLEOTIDE SEQUENCE [LARGE SCALE GENOMIC DNA]</scope>
    <source>
        <strain evidence="7 8">IC7</strain>
    </source>
</reference>